<dbReference type="PANTHER" id="PTHR30605:SF0">
    <property type="entry name" value="ANHYDRO-N-ACETYLMURAMIC ACID KINASE"/>
    <property type="match status" value="1"/>
</dbReference>
<dbReference type="Gene3D" id="3.30.420.40">
    <property type="match status" value="1"/>
</dbReference>
<dbReference type="GO" id="GO:0006040">
    <property type="term" value="P:amino sugar metabolic process"/>
    <property type="evidence" value="ECO:0007669"/>
    <property type="project" value="InterPro"/>
</dbReference>
<dbReference type="GO" id="GO:0005524">
    <property type="term" value="F:ATP binding"/>
    <property type="evidence" value="ECO:0007669"/>
    <property type="project" value="InterPro"/>
</dbReference>
<organism evidence="1 2">
    <name type="scientific">Aspergillus transmontanensis</name>
    <dbReference type="NCBI Taxonomy" id="1034304"/>
    <lineage>
        <taxon>Eukaryota</taxon>
        <taxon>Fungi</taxon>
        <taxon>Dikarya</taxon>
        <taxon>Ascomycota</taxon>
        <taxon>Pezizomycotina</taxon>
        <taxon>Eurotiomycetes</taxon>
        <taxon>Eurotiomycetidae</taxon>
        <taxon>Eurotiales</taxon>
        <taxon>Aspergillaceae</taxon>
        <taxon>Aspergillus</taxon>
        <taxon>Aspergillus subgen. Circumdati</taxon>
    </lineage>
</organism>
<name>A0A5N6W605_9EURO</name>
<dbReference type="PANTHER" id="PTHR30605">
    <property type="entry name" value="ANHYDRO-N-ACETYLMURAMIC ACID KINASE"/>
    <property type="match status" value="1"/>
</dbReference>
<dbReference type="AlphaFoldDB" id="A0A5N6W605"/>
<dbReference type="GO" id="GO:0016773">
    <property type="term" value="F:phosphotransferase activity, alcohol group as acceptor"/>
    <property type="evidence" value="ECO:0007669"/>
    <property type="project" value="InterPro"/>
</dbReference>
<reference evidence="2" key="1">
    <citation type="submission" date="2019-04" db="EMBL/GenBank/DDBJ databases">
        <title>Friends and foes A comparative genomics studyof 23 Aspergillus species from section Flavi.</title>
        <authorList>
            <consortium name="DOE Joint Genome Institute"/>
            <person name="Kjaerbolling I."/>
            <person name="Vesth T."/>
            <person name="Frisvad J.C."/>
            <person name="Nybo J.L."/>
            <person name="Theobald S."/>
            <person name="Kildgaard S."/>
            <person name="Isbrandt T."/>
            <person name="Kuo A."/>
            <person name="Sato A."/>
            <person name="Lyhne E.K."/>
            <person name="Kogle M.E."/>
            <person name="Wiebenga A."/>
            <person name="Kun R.S."/>
            <person name="Lubbers R.J."/>
            <person name="Makela M.R."/>
            <person name="Barry K."/>
            <person name="Chovatia M."/>
            <person name="Clum A."/>
            <person name="Daum C."/>
            <person name="Haridas S."/>
            <person name="He G."/>
            <person name="LaButti K."/>
            <person name="Lipzen A."/>
            <person name="Mondo S."/>
            <person name="Riley R."/>
            <person name="Salamov A."/>
            <person name="Simmons B.A."/>
            <person name="Magnuson J.K."/>
            <person name="Henrissat B."/>
            <person name="Mortensen U.H."/>
            <person name="Larsen T.O."/>
            <person name="Devries R.P."/>
            <person name="Grigoriev I.V."/>
            <person name="Machida M."/>
            <person name="Baker S.E."/>
            <person name="Andersen M.R."/>
        </authorList>
    </citation>
    <scope>NUCLEOTIDE SEQUENCE [LARGE SCALE GENOMIC DNA]</scope>
    <source>
        <strain evidence="2">CBS 130015</strain>
    </source>
</reference>
<accession>A0A5N6W605</accession>
<gene>
    <name evidence="1" type="ORF">BDV41DRAFT_575459</name>
</gene>
<evidence type="ECO:0000313" key="2">
    <source>
        <dbReference type="Proteomes" id="UP000325433"/>
    </source>
</evidence>
<dbReference type="Pfam" id="PF03702">
    <property type="entry name" value="AnmK"/>
    <property type="match status" value="1"/>
</dbReference>
<dbReference type="InterPro" id="IPR005338">
    <property type="entry name" value="Anhydro_N_Ac-Mur_kinase"/>
</dbReference>
<keyword evidence="2" id="KW-1185">Reference proteome</keyword>
<dbReference type="GO" id="GO:0009254">
    <property type="term" value="P:peptidoglycan turnover"/>
    <property type="evidence" value="ECO:0007669"/>
    <property type="project" value="InterPro"/>
</dbReference>
<evidence type="ECO:0000313" key="1">
    <source>
        <dbReference type="EMBL" id="KAE8314810.1"/>
    </source>
</evidence>
<protein>
    <submittedName>
        <fullName evidence="1">Uncharacterized protein</fullName>
    </submittedName>
</protein>
<sequence>MSTPNHALDQMVLGLNSDTSMGDFDTGPGNVFIDIVVRHYTNGEREYDKDGEIGARGKVDQFLQHKYFHLDPPKTTGQEVAFELIEKAERKGLSLDNIMATITRITAQAIFDHYKRYEHHPGTKIVLLDDAGIPATAKAAITFAWQGMEAIVRRSIPVLTRVKIRQEYVLGKVSPGKNYRLVLRKGIRFGARRDHLPPVKELFNYVDGKVFVNKW</sequence>
<dbReference type="Proteomes" id="UP000325433">
    <property type="component" value="Unassembled WGS sequence"/>
</dbReference>
<dbReference type="EMBL" id="ML738316">
    <property type="protein sequence ID" value="KAE8314810.1"/>
    <property type="molecule type" value="Genomic_DNA"/>
</dbReference>
<proteinExistence type="predicted"/>